<proteinExistence type="inferred from homology"/>
<dbReference type="Gene3D" id="3.40.640.10">
    <property type="entry name" value="Type I PLP-dependent aspartate aminotransferase-like (Major domain)"/>
    <property type="match status" value="1"/>
</dbReference>
<dbReference type="SUPFAM" id="SSF53383">
    <property type="entry name" value="PLP-dependent transferases"/>
    <property type="match status" value="1"/>
</dbReference>
<dbReference type="Pfam" id="PF01041">
    <property type="entry name" value="DegT_DnrJ_EryC1"/>
    <property type="match status" value="1"/>
</dbReference>
<evidence type="ECO:0000313" key="6">
    <source>
        <dbReference type="EMBL" id="QMU27932.1"/>
    </source>
</evidence>
<dbReference type="InterPro" id="IPR015421">
    <property type="entry name" value="PyrdxlP-dep_Trfase_major"/>
</dbReference>
<keyword evidence="1 4" id="KW-0663">Pyridoxal phosphate</keyword>
<evidence type="ECO:0000256" key="2">
    <source>
        <dbReference type="ARBA" id="ARBA00037999"/>
    </source>
</evidence>
<gene>
    <name evidence="6" type="ORF">HUW48_07690</name>
</gene>
<name>A0A7L7L552_9BACT</name>
<sequence>MHVPYLSFTYQNQLLRSAIIEKSIQFIDSEQYILGPSVSEFEKAYAAYIQTKFCVGVANGLEALVISLKLVNVGAGDEVIVPANTYIASWLAVSQVGAIPVPVEPDPATYTIDVTKIEAAITPITKAIIPVHLYGQPCNMAAIMVLAEKYDLKVIEDNAQAHGAAFKGKVTGSFGQVNATSFYPTKNLGAFGDGGAITTNNPELARKARLLRNYGSETKNYNEIIGYNSRLDELQAAFLNVKLPYLNRWNNERRQIAAHYHFHLKDVTEIVLPYSLSDTESVYHIFIILTSVRDELQLYLRNQGVETVIHYPIPPHLQQAYTSLGYKKGDFPITENIADTCLSLPMWPGLSEEMVQFVCLKIKDFFTKKVKHLLS</sequence>
<feature type="modified residue" description="N6-(pyridoxal phosphate)lysine" evidence="4">
    <location>
        <position position="186"/>
    </location>
</feature>
<dbReference type="InterPro" id="IPR015424">
    <property type="entry name" value="PyrdxlP-dep_Trfase"/>
</dbReference>
<evidence type="ECO:0000256" key="4">
    <source>
        <dbReference type="PIRSR" id="PIRSR000390-2"/>
    </source>
</evidence>
<evidence type="ECO:0000313" key="7">
    <source>
        <dbReference type="Proteomes" id="UP000514509"/>
    </source>
</evidence>
<dbReference type="InterPro" id="IPR000653">
    <property type="entry name" value="DegT/StrS_aminotransferase"/>
</dbReference>
<dbReference type="PIRSF" id="PIRSF000390">
    <property type="entry name" value="PLP_StrS"/>
    <property type="match status" value="1"/>
</dbReference>
<dbReference type="GO" id="GO:0008483">
    <property type="term" value="F:transaminase activity"/>
    <property type="evidence" value="ECO:0007669"/>
    <property type="project" value="UniProtKB-KW"/>
</dbReference>
<keyword evidence="6" id="KW-0808">Transferase</keyword>
<dbReference type="Proteomes" id="UP000514509">
    <property type="component" value="Chromosome"/>
</dbReference>
<dbReference type="GO" id="GO:0000271">
    <property type="term" value="P:polysaccharide biosynthetic process"/>
    <property type="evidence" value="ECO:0007669"/>
    <property type="project" value="TreeGrafter"/>
</dbReference>
<dbReference type="PANTHER" id="PTHR30244:SF36">
    <property type="entry name" value="3-OXO-GLUCOSE-6-PHOSPHATE:GLUTAMATE AMINOTRANSFERASE"/>
    <property type="match status" value="1"/>
</dbReference>
<evidence type="ECO:0000256" key="3">
    <source>
        <dbReference type="PIRSR" id="PIRSR000390-1"/>
    </source>
</evidence>
<dbReference type="KEGG" id="add:HUW48_07690"/>
<keyword evidence="7" id="KW-1185">Reference proteome</keyword>
<comment type="similarity">
    <text evidence="2 5">Belongs to the DegT/DnrJ/EryC1 family.</text>
</comment>
<reference evidence="6 7" key="2">
    <citation type="submission" date="2020-08" db="EMBL/GenBank/DDBJ databases">
        <title>Adhaeribacter dokdonensis sp. nov., isolated from the rhizosphere of Elymus tsukushiensis, a plant native to the Dokdo Islands, Republic of Korea.</title>
        <authorList>
            <person name="Ghim S.Y."/>
        </authorList>
    </citation>
    <scope>NUCLEOTIDE SEQUENCE [LARGE SCALE GENOMIC DNA]</scope>
    <source>
        <strain evidence="6 7">KUDC8001</strain>
    </source>
</reference>
<organism evidence="6 7">
    <name type="scientific">Adhaeribacter radiodurans</name>
    <dbReference type="NCBI Taxonomy" id="2745197"/>
    <lineage>
        <taxon>Bacteria</taxon>
        <taxon>Pseudomonadati</taxon>
        <taxon>Bacteroidota</taxon>
        <taxon>Cytophagia</taxon>
        <taxon>Cytophagales</taxon>
        <taxon>Hymenobacteraceae</taxon>
        <taxon>Adhaeribacter</taxon>
    </lineage>
</organism>
<feature type="active site" description="Proton acceptor" evidence="3">
    <location>
        <position position="186"/>
    </location>
</feature>
<protein>
    <submittedName>
        <fullName evidence="6">DegT/DnrJ/EryC1/StrS family aminotransferase</fullName>
    </submittedName>
</protein>
<keyword evidence="6" id="KW-0032">Aminotransferase</keyword>
<reference evidence="6 7" key="1">
    <citation type="submission" date="2020-06" db="EMBL/GenBank/DDBJ databases">
        <authorList>
            <person name="Hwang Y.J."/>
        </authorList>
    </citation>
    <scope>NUCLEOTIDE SEQUENCE [LARGE SCALE GENOMIC DNA]</scope>
    <source>
        <strain evidence="6 7">KUDC8001</strain>
    </source>
</reference>
<evidence type="ECO:0000256" key="5">
    <source>
        <dbReference type="RuleBase" id="RU004508"/>
    </source>
</evidence>
<dbReference type="AlphaFoldDB" id="A0A7L7L552"/>
<dbReference type="InterPro" id="IPR015422">
    <property type="entry name" value="PyrdxlP-dep_Trfase_small"/>
</dbReference>
<accession>A0A7L7L552</accession>
<dbReference type="GO" id="GO:0030170">
    <property type="term" value="F:pyridoxal phosphate binding"/>
    <property type="evidence" value="ECO:0007669"/>
    <property type="project" value="TreeGrafter"/>
</dbReference>
<dbReference type="CDD" id="cd00616">
    <property type="entry name" value="AHBA_syn"/>
    <property type="match status" value="1"/>
</dbReference>
<dbReference type="PANTHER" id="PTHR30244">
    <property type="entry name" value="TRANSAMINASE"/>
    <property type="match status" value="1"/>
</dbReference>
<dbReference type="Gene3D" id="3.90.1150.10">
    <property type="entry name" value="Aspartate Aminotransferase, domain 1"/>
    <property type="match status" value="1"/>
</dbReference>
<evidence type="ECO:0000256" key="1">
    <source>
        <dbReference type="ARBA" id="ARBA00022898"/>
    </source>
</evidence>
<dbReference type="RefSeq" id="WP_182415122.1">
    <property type="nucleotide sequence ID" value="NZ_CP055153.1"/>
</dbReference>
<dbReference type="EMBL" id="CP055153">
    <property type="protein sequence ID" value="QMU27932.1"/>
    <property type="molecule type" value="Genomic_DNA"/>
</dbReference>